<dbReference type="PROSITE" id="PS50850">
    <property type="entry name" value="MFS"/>
    <property type="match status" value="1"/>
</dbReference>
<dbReference type="Gene3D" id="1.10.10.10">
    <property type="entry name" value="Winged helix-like DNA-binding domain superfamily/Winged helix DNA-binding domain"/>
    <property type="match status" value="1"/>
</dbReference>
<dbReference type="Proteomes" id="UP000586042">
    <property type="component" value="Unassembled WGS sequence"/>
</dbReference>
<keyword evidence="6 8" id="KW-1133">Transmembrane helix</keyword>
<feature type="transmembrane region" description="Helical" evidence="8">
    <location>
        <begin position="44"/>
        <end position="62"/>
    </location>
</feature>
<dbReference type="Pfam" id="PF07690">
    <property type="entry name" value="MFS_1"/>
    <property type="match status" value="1"/>
</dbReference>
<dbReference type="InterPro" id="IPR036390">
    <property type="entry name" value="WH_DNA-bd_sf"/>
</dbReference>
<dbReference type="InterPro" id="IPR004638">
    <property type="entry name" value="EmrB-like"/>
</dbReference>
<sequence length="655" mass="69852">MRRRGIAIIIIALMLGMLLAALDQTIVSTALPTIVSDLGGLEELSWVVTAYLLASTVSTPLWGKLGDQFGRKYLFVAAIVIFLVGSALCGLSRSMGELIAFRFLQGVGGGGLMVLAQAIVGDVVSVRERGRYQGWFGGVFAVASVVGPLLGGLFVDHLSWHWVFYINLPLGAVALVVIVAVLPNDKSRTRHTIDFAGVVLLGGATSCLVLVTTWGGTTFAWTDPVIVGLGAAAAGLLVLWAAAERRAREPVLPLELFRLRAFTMASMVGFVVGFAMFGALTYLPLYLQAVHGVSPTLSGVHLLPMMAGMLAMSVISGQIISRTGKYRFLPITGTALAAAGLLMLSTLTEHSSLTTMGVELLVLGTGLGMTMQVLVIIVQNAVDFKDLGVATSGATFFRSIGGAFGVATLGSVFAARLNEDLSRVLATTRLPPGFEPAQVQQDPTVIQRLPPELAADFLHVYADAIATVFRVAAPIMLVAFTLTWFIPQQRLRETTKAADLGEGLGATSAERSSLAEVERGLVRLADVELRRGFYARLGAVAGLSGIAPQGVWIIARLDGEGWVPAEELARRANVSRASGRPYADQLIERGLVERSADGDQLRLTDEGRVAAVRLVRSSLEGWRRLVADWGHSPQLEQLCERITPELLGAHVDRPP</sequence>
<dbReference type="RefSeq" id="WP_175592971.1">
    <property type="nucleotide sequence ID" value="NZ_JABWGN010000011.1"/>
</dbReference>
<evidence type="ECO:0000313" key="10">
    <source>
        <dbReference type="EMBL" id="NUW35559.1"/>
    </source>
</evidence>
<dbReference type="GO" id="GO:0005886">
    <property type="term" value="C:plasma membrane"/>
    <property type="evidence" value="ECO:0007669"/>
    <property type="project" value="UniProtKB-SubCell"/>
</dbReference>
<dbReference type="InterPro" id="IPR020846">
    <property type="entry name" value="MFS_dom"/>
</dbReference>
<protein>
    <submittedName>
        <fullName evidence="10">DHA2 family efflux MFS transporter permease subunit</fullName>
    </submittedName>
</protein>
<dbReference type="InterPro" id="IPR011701">
    <property type="entry name" value="MFS"/>
</dbReference>
<dbReference type="PANTHER" id="PTHR23501:SF197">
    <property type="entry name" value="COMD"/>
    <property type="match status" value="1"/>
</dbReference>
<dbReference type="Gene3D" id="1.20.1250.20">
    <property type="entry name" value="MFS general substrate transporter like domains"/>
    <property type="match status" value="1"/>
</dbReference>
<evidence type="ECO:0000256" key="3">
    <source>
        <dbReference type="ARBA" id="ARBA00022448"/>
    </source>
</evidence>
<evidence type="ECO:0000259" key="9">
    <source>
        <dbReference type="PROSITE" id="PS50850"/>
    </source>
</evidence>
<name>A0A7Y6IF08_9ACTN</name>
<dbReference type="SUPFAM" id="SSF46785">
    <property type="entry name" value="Winged helix' DNA-binding domain"/>
    <property type="match status" value="1"/>
</dbReference>
<feature type="transmembrane region" description="Helical" evidence="8">
    <location>
        <begin position="394"/>
        <end position="415"/>
    </location>
</feature>
<dbReference type="GO" id="GO:0022857">
    <property type="term" value="F:transmembrane transporter activity"/>
    <property type="evidence" value="ECO:0007669"/>
    <property type="project" value="InterPro"/>
</dbReference>
<comment type="caution">
    <text evidence="10">The sequence shown here is derived from an EMBL/GenBank/DDBJ whole genome shotgun (WGS) entry which is preliminary data.</text>
</comment>
<dbReference type="InterPro" id="IPR036259">
    <property type="entry name" value="MFS_trans_sf"/>
</dbReference>
<evidence type="ECO:0000256" key="6">
    <source>
        <dbReference type="ARBA" id="ARBA00022989"/>
    </source>
</evidence>
<dbReference type="SUPFAM" id="SSF103473">
    <property type="entry name" value="MFS general substrate transporter"/>
    <property type="match status" value="1"/>
</dbReference>
<dbReference type="PRINTS" id="PR01036">
    <property type="entry name" value="TCRTETB"/>
</dbReference>
<feature type="transmembrane region" description="Helical" evidence="8">
    <location>
        <begin position="360"/>
        <end position="382"/>
    </location>
</feature>
<comment type="similarity">
    <text evidence="2">Belongs to the major facilitator superfamily. TCR/Tet family.</text>
</comment>
<dbReference type="PANTHER" id="PTHR23501">
    <property type="entry name" value="MAJOR FACILITATOR SUPERFAMILY"/>
    <property type="match status" value="1"/>
</dbReference>
<evidence type="ECO:0000256" key="7">
    <source>
        <dbReference type="ARBA" id="ARBA00023136"/>
    </source>
</evidence>
<feature type="transmembrane region" description="Helical" evidence="8">
    <location>
        <begin position="299"/>
        <end position="321"/>
    </location>
</feature>
<evidence type="ECO:0000256" key="2">
    <source>
        <dbReference type="ARBA" id="ARBA00007520"/>
    </source>
</evidence>
<comment type="subcellular location">
    <subcellularLocation>
        <location evidence="1">Cell membrane</location>
        <topology evidence="1">Multi-pass membrane protein</topology>
    </subcellularLocation>
</comment>
<proteinExistence type="inferred from homology"/>
<reference evidence="10 11" key="1">
    <citation type="submission" date="2020-06" db="EMBL/GenBank/DDBJ databases">
        <title>Nonomuraea sp. SMC257, a novel actinomycete isolated from soil.</title>
        <authorList>
            <person name="Chanama M."/>
        </authorList>
    </citation>
    <scope>NUCLEOTIDE SEQUENCE [LARGE SCALE GENOMIC DNA]</scope>
    <source>
        <strain evidence="10 11">SMC257</strain>
    </source>
</reference>
<feature type="transmembrane region" description="Helical" evidence="8">
    <location>
        <begin position="226"/>
        <end position="243"/>
    </location>
</feature>
<feature type="transmembrane region" description="Helical" evidence="8">
    <location>
        <begin position="195"/>
        <end position="214"/>
    </location>
</feature>
<dbReference type="InterPro" id="IPR036388">
    <property type="entry name" value="WH-like_DNA-bd_sf"/>
</dbReference>
<keyword evidence="11" id="KW-1185">Reference proteome</keyword>
<feature type="transmembrane region" description="Helical" evidence="8">
    <location>
        <begin position="132"/>
        <end position="150"/>
    </location>
</feature>
<feature type="transmembrane region" description="Helical" evidence="8">
    <location>
        <begin position="464"/>
        <end position="486"/>
    </location>
</feature>
<gene>
    <name evidence="10" type="ORF">HTZ77_29615</name>
</gene>
<evidence type="ECO:0000256" key="5">
    <source>
        <dbReference type="ARBA" id="ARBA00022692"/>
    </source>
</evidence>
<feature type="domain" description="Major facilitator superfamily (MFS) profile" evidence="9">
    <location>
        <begin position="9"/>
        <end position="491"/>
    </location>
</feature>
<keyword evidence="7 8" id="KW-0472">Membrane</keyword>
<dbReference type="Gene3D" id="1.20.1720.10">
    <property type="entry name" value="Multidrug resistance protein D"/>
    <property type="match status" value="1"/>
</dbReference>
<dbReference type="EMBL" id="JABWGN010000011">
    <property type="protein sequence ID" value="NUW35559.1"/>
    <property type="molecule type" value="Genomic_DNA"/>
</dbReference>
<feature type="transmembrane region" description="Helical" evidence="8">
    <location>
        <begin position="74"/>
        <end position="93"/>
    </location>
</feature>
<keyword evidence="5 8" id="KW-0812">Transmembrane</keyword>
<dbReference type="FunFam" id="1.20.1720.10:FF:000004">
    <property type="entry name" value="EmrB/QacA family drug resistance transporter"/>
    <property type="match status" value="1"/>
</dbReference>
<keyword evidence="4" id="KW-1003">Cell membrane</keyword>
<feature type="transmembrane region" description="Helical" evidence="8">
    <location>
        <begin position="328"/>
        <end position="348"/>
    </location>
</feature>
<evidence type="ECO:0000256" key="8">
    <source>
        <dbReference type="SAM" id="Phobius"/>
    </source>
</evidence>
<accession>A0A7Y6IF08</accession>
<feature type="transmembrane region" description="Helical" evidence="8">
    <location>
        <begin position="99"/>
        <end position="120"/>
    </location>
</feature>
<feature type="transmembrane region" description="Helical" evidence="8">
    <location>
        <begin position="264"/>
        <end position="287"/>
    </location>
</feature>
<evidence type="ECO:0000313" key="11">
    <source>
        <dbReference type="Proteomes" id="UP000586042"/>
    </source>
</evidence>
<keyword evidence="3" id="KW-0813">Transport</keyword>
<dbReference type="CDD" id="cd17502">
    <property type="entry name" value="MFS_Azr1_MDR_like"/>
    <property type="match status" value="1"/>
</dbReference>
<evidence type="ECO:0000256" key="1">
    <source>
        <dbReference type="ARBA" id="ARBA00004651"/>
    </source>
</evidence>
<feature type="transmembrane region" description="Helical" evidence="8">
    <location>
        <begin position="162"/>
        <end position="183"/>
    </location>
</feature>
<dbReference type="NCBIfam" id="TIGR00711">
    <property type="entry name" value="efflux_EmrB"/>
    <property type="match status" value="1"/>
</dbReference>
<evidence type="ECO:0000256" key="4">
    <source>
        <dbReference type="ARBA" id="ARBA00022475"/>
    </source>
</evidence>
<dbReference type="AlphaFoldDB" id="A0A7Y6IF08"/>
<organism evidence="10 11">
    <name type="scientific">Nonomuraea montanisoli</name>
    <dbReference type="NCBI Taxonomy" id="2741721"/>
    <lineage>
        <taxon>Bacteria</taxon>
        <taxon>Bacillati</taxon>
        <taxon>Actinomycetota</taxon>
        <taxon>Actinomycetes</taxon>
        <taxon>Streptosporangiales</taxon>
        <taxon>Streptosporangiaceae</taxon>
        <taxon>Nonomuraea</taxon>
    </lineage>
</organism>